<evidence type="ECO:0000256" key="4">
    <source>
        <dbReference type="ARBA" id="ARBA00023172"/>
    </source>
</evidence>
<dbReference type="InterPro" id="IPR002104">
    <property type="entry name" value="Integrase_catalytic"/>
</dbReference>
<dbReference type="InterPro" id="IPR011010">
    <property type="entry name" value="DNA_brk_join_enz"/>
</dbReference>
<comment type="similarity">
    <text evidence="1">Belongs to the 'phage' integrase family.</text>
</comment>
<dbReference type="GO" id="GO:0015074">
    <property type="term" value="P:DNA integration"/>
    <property type="evidence" value="ECO:0007669"/>
    <property type="project" value="UniProtKB-KW"/>
</dbReference>
<name>A0A381EC86_9GAMM</name>
<dbReference type="InterPro" id="IPR053876">
    <property type="entry name" value="Phage_int_M"/>
</dbReference>
<dbReference type="InterPro" id="IPR038488">
    <property type="entry name" value="Integrase_DNA-bd_sf"/>
</dbReference>
<evidence type="ECO:0000256" key="2">
    <source>
        <dbReference type="ARBA" id="ARBA00022908"/>
    </source>
</evidence>
<dbReference type="InterPro" id="IPR010998">
    <property type="entry name" value="Integrase_recombinase_N"/>
</dbReference>
<dbReference type="PROSITE" id="PS51900">
    <property type="entry name" value="CB"/>
    <property type="match status" value="1"/>
</dbReference>
<dbReference type="Gene3D" id="1.10.150.130">
    <property type="match status" value="1"/>
</dbReference>
<keyword evidence="2" id="KW-0229">DNA integration</keyword>
<evidence type="ECO:0000256" key="1">
    <source>
        <dbReference type="ARBA" id="ARBA00008857"/>
    </source>
</evidence>
<dbReference type="GO" id="GO:0006310">
    <property type="term" value="P:DNA recombination"/>
    <property type="evidence" value="ECO:0007669"/>
    <property type="project" value="UniProtKB-KW"/>
</dbReference>
<feature type="domain" description="Tyr recombinase" evidence="6">
    <location>
        <begin position="206"/>
        <end position="382"/>
    </location>
</feature>
<dbReference type="Pfam" id="PF13356">
    <property type="entry name" value="Arm-DNA-bind_3"/>
    <property type="match status" value="1"/>
</dbReference>
<dbReference type="InterPro" id="IPR050808">
    <property type="entry name" value="Phage_Integrase"/>
</dbReference>
<keyword evidence="9" id="KW-1185">Reference proteome</keyword>
<evidence type="ECO:0000256" key="5">
    <source>
        <dbReference type="PROSITE-ProRule" id="PRU01248"/>
    </source>
</evidence>
<keyword evidence="3 5" id="KW-0238">DNA-binding</keyword>
<dbReference type="InterPro" id="IPR013762">
    <property type="entry name" value="Integrase-like_cat_sf"/>
</dbReference>
<protein>
    <submittedName>
        <fullName evidence="8">Prophage CPS-53 integrase</fullName>
    </submittedName>
</protein>
<dbReference type="InterPro" id="IPR044068">
    <property type="entry name" value="CB"/>
</dbReference>
<dbReference type="AlphaFoldDB" id="A0A381EC86"/>
<dbReference type="PANTHER" id="PTHR30629">
    <property type="entry name" value="PROPHAGE INTEGRASE"/>
    <property type="match status" value="1"/>
</dbReference>
<evidence type="ECO:0000259" key="7">
    <source>
        <dbReference type="PROSITE" id="PS51900"/>
    </source>
</evidence>
<dbReference type="InterPro" id="IPR025166">
    <property type="entry name" value="Integrase_DNA_bind_dom"/>
</dbReference>
<gene>
    <name evidence="8" type="primary">intS_1</name>
    <name evidence="8" type="ORF">NCTC13294_01901</name>
</gene>
<dbReference type="PANTHER" id="PTHR30629:SF2">
    <property type="entry name" value="PROPHAGE INTEGRASE INTS-RELATED"/>
    <property type="match status" value="1"/>
</dbReference>
<evidence type="ECO:0000259" key="6">
    <source>
        <dbReference type="PROSITE" id="PS51898"/>
    </source>
</evidence>
<dbReference type="EMBL" id="UFUW01000001">
    <property type="protein sequence ID" value="SUX24493.1"/>
    <property type="molecule type" value="Genomic_DNA"/>
</dbReference>
<dbReference type="PROSITE" id="PS51898">
    <property type="entry name" value="TYR_RECOMBINASE"/>
    <property type="match status" value="1"/>
</dbReference>
<reference evidence="8 9" key="1">
    <citation type="submission" date="2018-06" db="EMBL/GenBank/DDBJ databases">
        <authorList>
            <consortium name="Pathogen Informatics"/>
            <person name="Doyle S."/>
        </authorList>
    </citation>
    <scope>NUCLEOTIDE SEQUENCE [LARGE SCALE GENOMIC DNA]</scope>
    <source>
        <strain evidence="8 9">NCTC13294</strain>
    </source>
</reference>
<sequence length="397" mass="45300">MALTETQCRSADAGGLKVKKYFDGGGLCLQVSADGRKYWRLFYRMPGSQKQQAVSFGAYPKTSLKQARLRRDEAKLMIAAGKDPTMMSKLFRAGKAAAYANTFADVAMQWVEQAAVMKRWSEKHKSSTIARLETYMFPRIGHLPVTEIEPMQILQVLRAMQEQSLTVEKLLSAVSRVFSYAIITNRCTYNPAADLHLLLAPHKSTPFRHLTDPAAIGRLLVALDEYEGMPQSRVLSQVQPLIFIRPSELRLMRWDEIDVELRTWTRPPPKEKKKNVYTVPFSRQAWVLIESLRKVTGRTPYVFCNLHKGKPLSDAAAKKVLIQVGYSDRVTPHGWRHTASTLLHDQDYNTLWVESQLGHADKNKTRGTYNHAKYLEQRRTMLQEWADYLDGLKAAVM</sequence>
<dbReference type="Gene3D" id="1.10.443.10">
    <property type="entry name" value="Intergrase catalytic core"/>
    <property type="match status" value="1"/>
</dbReference>
<dbReference type="SUPFAM" id="SSF56349">
    <property type="entry name" value="DNA breaking-rejoining enzymes"/>
    <property type="match status" value="1"/>
</dbReference>
<dbReference type="Proteomes" id="UP000254572">
    <property type="component" value="Unassembled WGS sequence"/>
</dbReference>
<evidence type="ECO:0000313" key="9">
    <source>
        <dbReference type="Proteomes" id="UP000254572"/>
    </source>
</evidence>
<feature type="domain" description="Core-binding (CB)" evidence="7">
    <location>
        <begin position="101"/>
        <end position="182"/>
    </location>
</feature>
<dbReference type="Pfam" id="PF00589">
    <property type="entry name" value="Phage_integrase"/>
    <property type="match status" value="1"/>
</dbReference>
<dbReference type="Pfam" id="PF22022">
    <property type="entry name" value="Phage_int_M"/>
    <property type="match status" value="1"/>
</dbReference>
<dbReference type="Gene3D" id="3.30.160.390">
    <property type="entry name" value="Integrase, DNA-binding domain"/>
    <property type="match status" value="1"/>
</dbReference>
<dbReference type="CDD" id="cd00801">
    <property type="entry name" value="INT_P4_C"/>
    <property type="match status" value="1"/>
</dbReference>
<dbReference type="GO" id="GO:0003677">
    <property type="term" value="F:DNA binding"/>
    <property type="evidence" value="ECO:0007669"/>
    <property type="project" value="UniProtKB-UniRule"/>
</dbReference>
<keyword evidence="4" id="KW-0233">DNA recombination</keyword>
<evidence type="ECO:0000256" key="3">
    <source>
        <dbReference type="ARBA" id="ARBA00023125"/>
    </source>
</evidence>
<evidence type="ECO:0000313" key="8">
    <source>
        <dbReference type="EMBL" id="SUX24493.1"/>
    </source>
</evidence>
<accession>A0A381EC86</accession>
<proteinExistence type="inferred from homology"/>
<organism evidence="8 9">
    <name type="scientific">Cardiobacterium valvarum</name>
    <dbReference type="NCBI Taxonomy" id="194702"/>
    <lineage>
        <taxon>Bacteria</taxon>
        <taxon>Pseudomonadati</taxon>
        <taxon>Pseudomonadota</taxon>
        <taxon>Gammaproteobacteria</taxon>
        <taxon>Cardiobacteriales</taxon>
        <taxon>Cardiobacteriaceae</taxon>
        <taxon>Cardiobacterium</taxon>
    </lineage>
</organism>